<reference evidence="2" key="1">
    <citation type="submission" date="2020-02" db="EMBL/GenBank/DDBJ databases">
        <title>Bacillus sedimentmangrovi sp. nov., isolated from sediment of the mangrove ecosystem.</title>
        <authorList>
            <person name="Liu G."/>
        </authorList>
    </citation>
    <scope>NUCLEOTIDE SEQUENCE [LARGE SCALE GENOMIC DNA]</scope>
    <source>
        <strain evidence="2">SgZ-7</strain>
    </source>
</reference>
<dbReference type="InterPro" id="IPR021359">
    <property type="entry name" value="DUF2812"/>
</dbReference>
<proteinExistence type="predicted"/>
<sequence>MRKFKFFIDFDKEEKWLNEMAKKGYQFLHKSIFGYTFQESEPENTIIKIDFRRFKNQADFIDYITLFEDSGWKHVSGSKGSGAQYFKKIDPNAHDDIFSDQLSKAGKYKRLSEMFIELGLCYVPIFAALVATDAIDIAALFHPKQLYLTKGLWDMTGGEFWKAFLFETPFVIFRTLSWLFIPIMILLYFTFGYKAQMLFEKHKNQ</sequence>
<feature type="transmembrane region" description="Helical" evidence="1">
    <location>
        <begin position="171"/>
        <end position="193"/>
    </location>
</feature>
<keyword evidence="3" id="KW-1185">Reference proteome</keyword>
<dbReference type="Proteomes" id="UP000481621">
    <property type="component" value="Unassembled WGS sequence"/>
</dbReference>
<comment type="caution">
    <text evidence="2">The sequence shown here is derived from an EMBL/GenBank/DDBJ whole genome shotgun (WGS) entry which is preliminary data.</text>
</comment>
<accession>A0A6B3TV58</accession>
<keyword evidence="1" id="KW-1133">Transmembrane helix</keyword>
<gene>
    <name evidence="2" type="ORF">G4Z05_11780</name>
</gene>
<organism evidence="2 3">
    <name type="scientific">Neobacillus thermocopriae</name>
    <dbReference type="NCBI Taxonomy" id="1215031"/>
    <lineage>
        <taxon>Bacteria</taxon>
        <taxon>Bacillati</taxon>
        <taxon>Bacillota</taxon>
        <taxon>Bacilli</taxon>
        <taxon>Bacillales</taxon>
        <taxon>Bacillaceae</taxon>
        <taxon>Neobacillus</taxon>
    </lineage>
</organism>
<keyword evidence="1" id="KW-0472">Membrane</keyword>
<evidence type="ECO:0000256" key="1">
    <source>
        <dbReference type="SAM" id="Phobius"/>
    </source>
</evidence>
<evidence type="ECO:0000313" key="3">
    <source>
        <dbReference type="Proteomes" id="UP000481621"/>
    </source>
</evidence>
<protein>
    <submittedName>
        <fullName evidence="2">DUF2812 domain-containing protein</fullName>
    </submittedName>
</protein>
<dbReference type="Pfam" id="PF11193">
    <property type="entry name" value="DUF2812"/>
    <property type="match status" value="1"/>
</dbReference>
<feature type="transmembrane region" description="Helical" evidence="1">
    <location>
        <begin position="114"/>
        <end position="141"/>
    </location>
</feature>
<keyword evidence="1" id="KW-0812">Transmembrane</keyword>
<evidence type="ECO:0000313" key="2">
    <source>
        <dbReference type="EMBL" id="NEX79537.1"/>
    </source>
</evidence>
<dbReference type="EMBL" id="JAAIUV010000018">
    <property type="protein sequence ID" value="NEX79537.1"/>
    <property type="molecule type" value="Genomic_DNA"/>
</dbReference>
<name>A0A6B3TV58_9BACI</name>
<dbReference type="AlphaFoldDB" id="A0A6B3TV58"/>